<sequence>MGIYDVIYSVSDRIKSLLTPDLTSVKRASVGAWSYTSAVVANIDKVVRVDGIQNLPEYWPDGETRNQIGLFTTILVKNAGKYVVYEGFKHIP</sequence>
<organism evidence="1">
    <name type="scientific">Tanacetum cinerariifolium</name>
    <name type="common">Dalmatian daisy</name>
    <name type="synonym">Chrysanthemum cinerariifolium</name>
    <dbReference type="NCBI Taxonomy" id="118510"/>
    <lineage>
        <taxon>Eukaryota</taxon>
        <taxon>Viridiplantae</taxon>
        <taxon>Streptophyta</taxon>
        <taxon>Embryophyta</taxon>
        <taxon>Tracheophyta</taxon>
        <taxon>Spermatophyta</taxon>
        <taxon>Magnoliopsida</taxon>
        <taxon>eudicotyledons</taxon>
        <taxon>Gunneridae</taxon>
        <taxon>Pentapetalae</taxon>
        <taxon>asterids</taxon>
        <taxon>campanulids</taxon>
        <taxon>Asterales</taxon>
        <taxon>Asteraceae</taxon>
        <taxon>Asteroideae</taxon>
        <taxon>Anthemideae</taxon>
        <taxon>Anthemidinae</taxon>
        <taxon>Tanacetum</taxon>
    </lineage>
</organism>
<evidence type="ECO:0000313" key="1">
    <source>
        <dbReference type="EMBL" id="GEX89258.1"/>
    </source>
</evidence>
<dbReference type="AlphaFoldDB" id="A0A699HCT1"/>
<feature type="non-terminal residue" evidence="1">
    <location>
        <position position="92"/>
    </location>
</feature>
<name>A0A699HCT1_TANCI</name>
<comment type="caution">
    <text evidence="1">The sequence shown here is derived from an EMBL/GenBank/DDBJ whole genome shotgun (WGS) entry which is preliminary data.</text>
</comment>
<accession>A0A699HCT1</accession>
<protein>
    <submittedName>
        <fullName evidence="1">Uncharacterized protein</fullName>
    </submittedName>
</protein>
<reference evidence="1" key="1">
    <citation type="journal article" date="2019" name="Sci. Rep.">
        <title>Draft genome of Tanacetum cinerariifolium, the natural source of mosquito coil.</title>
        <authorList>
            <person name="Yamashiro T."/>
            <person name="Shiraishi A."/>
            <person name="Satake H."/>
            <person name="Nakayama K."/>
        </authorList>
    </citation>
    <scope>NUCLEOTIDE SEQUENCE</scope>
</reference>
<gene>
    <name evidence="1" type="ORF">Tci_361233</name>
</gene>
<dbReference type="EMBL" id="BKCJ010137159">
    <property type="protein sequence ID" value="GEX89258.1"/>
    <property type="molecule type" value="Genomic_DNA"/>
</dbReference>
<proteinExistence type="predicted"/>